<accession>A0A3Q9IA85</accession>
<feature type="transmembrane region" description="Helical" evidence="1">
    <location>
        <begin position="6"/>
        <end position="22"/>
    </location>
</feature>
<proteinExistence type="predicted"/>
<dbReference type="KEGG" id="plut:EI981_18755"/>
<dbReference type="InterPro" id="IPR010540">
    <property type="entry name" value="CmpB_TMEM229"/>
</dbReference>
<dbReference type="Proteomes" id="UP000270678">
    <property type="component" value="Chromosome"/>
</dbReference>
<keyword evidence="1" id="KW-0472">Membrane</keyword>
<feature type="transmembrane region" description="Helical" evidence="1">
    <location>
        <begin position="70"/>
        <end position="95"/>
    </location>
</feature>
<evidence type="ECO:0008006" key="4">
    <source>
        <dbReference type="Google" id="ProtNLM"/>
    </source>
</evidence>
<name>A0A3Q9IA85_9BACL</name>
<feature type="transmembrane region" description="Helical" evidence="1">
    <location>
        <begin position="116"/>
        <end position="144"/>
    </location>
</feature>
<evidence type="ECO:0000313" key="2">
    <source>
        <dbReference type="EMBL" id="AZS16282.1"/>
    </source>
</evidence>
<dbReference type="AlphaFoldDB" id="A0A3Q9IA85"/>
<evidence type="ECO:0000313" key="3">
    <source>
        <dbReference type="Proteomes" id="UP000270678"/>
    </source>
</evidence>
<keyword evidence="1" id="KW-1133">Transmembrane helix</keyword>
<dbReference type="Pfam" id="PF06541">
    <property type="entry name" value="ABC_trans_CmpB"/>
    <property type="match status" value="1"/>
</dbReference>
<dbReference type="OrthoDB" id="9789229at2"/>
<protein>
    <recommendedName>
        <fullName evidence="4">ABC transporter permease</fullName>
    </recommendedName>
</protein>
<dbReference type="RefSeq" id="WP_127000738.1">
    <property type="nucleotide sequence ID" value="NZ_CP034346.1"/>
</dbReference>
<reference evidence="3" key="1">
    <citation type="submission" date="2018-12" db="EMBL/GenBank/DDBJ databases">
        <title>Complete genome sequence of Paenibacillus sp. MBLB1234.</title>
        <authorList>
            <person name="Nam Y.-D."/>
            <person name="Kang J."/>
            <person name="Chung W.-H."/>
            <person name="Park Y.S."/>
        </authorList>
    </citation>
    <scope>NUCLEOTIDE SEQUENCE [LARGE SCALE GENOMIC DNA]</scope>
    <source>
        <strain evidence="3">MBLB1234</strain>
    </source>
</reference>
<feature type="transmembrane region" description="Helical" evidence="1">
    <location>
        <begin position="34"/>
        <end position="58"/>
    </location>
</feature>
<keyword evidence="3" id="KW-1185">Reference proteome</keyword>
<gene>
    <name evidence="2" type="ORF">EI981_18755</name>
</gene>
<evidence type="ECO:0000256" key="1">
    <source>
        <dbReference type="SAM" id="Phobius"/>
    </source>
</evidence>
<dbReference type="EMBL" id="CP034346">
    <property type="protein sequence ID" value="AZS16282.1"/>
    <property type="molecule type" value="Genomic_DNA"/>
</dbReference>
<keyword evidence="1" id="KW-0812">Transmembrane</keyword>
<sequence length="189" mass="21424">MSSALAQRMVLFAIYAFAGWLLETSYASIRERRFVNRGFLCGPFCPIYGFAALLIIAVTAQAGARLDDPLVHGLVIVLVSALLVTWLEYATGWILDRVFHRKWWDYQGRKMNIGGYVCVEYSLLWGALALVLAELIHPAILLLLTPLPSWFDIAAAWIILLYFAIDTGVSVSREWQRKHSSSLHRLKLR</sequence>
<feature type="transmembrane region" description="Helical" evidence="1">
    <location>
        <begin position="150"/>
        <end position="171"/>
    </location>
</feature>
<organism evidence="2 3">
    <name type="scientific">Paenibacillus lutimineralis</name>
    <dbReference type="NCBI Taxonomy" id="2707005"/>
    <lineage>
        <taxon>Bacteria</taxon>
        <taxon>Bacillati</taxon>
        <taxon>Bacillota</taxon>
        <taxon>Bacilli</taxon>
        <taxon>Bacillales</taxon>
        <taxon>Paenibacillaceae</taxon>
        <taxon>Paenibacillus</taxon>
    </lineage>
</organism>